<dbReference type="InterPro" id="IPR036182">
    <property type="entry name" value="PCuAC_sf"/>
</dbReference>
<dbReference type="HOGENOM" id="CLU_100939_1_3_6"/>
<dbReference type="Proteomes" id="UP000028931">
    <property type="component" value="Chromosome"/>
</dbReference>
<protein>
    <submittedName>
        <fullName evidence="2">Copper metallochaperone, Cox17-like protein</fullName>
    </submittedName>
</protein>
<organism evidence="2 3">
    <name type="scientific">Pseudomonas alkylphenolica</name>
    <dbReference type="NCBI Taxonomy" id="237609"/>
    <lineage>
        <taxon>Bacteria</taxon>
        <taxon>Pseudomonadati</taxon>
        <taxon>Pseudomonadota</taxon>
        <taxon>Gammaproteobacteria</taxon>
        <taxon>Pseudomonadales</taxon>
        <taxon>Pseudomonadaceae</taxon>
        <taxon>Pseudomonas</taxon>
    </lineage>
</organism>
<dbReference type="InterPro" id="IPR007410">
    <property type="entry name" value="LpqE-like"/>
</dbReference>
<evidence type="ECO:0000256" key="1">
    <source>
        <dbReference type="SAM" id="SignalP"/>
    </source>
</evidence>
<dbReference type="PANTHER" id="PTHR36302">
    <property type="entry name" value="BLR7088 PROTEIN"/>
    <property type="match status" value="1"/>
</dbReference>
<dbReference type="EMBL" id="CP009048">
    <property type="protein sequence ID" value="AIL63581.1"/>
    <property type="molecule type" value="Genomic_DNA"/>
</dbReference>
<feature type="signal peptide" evidence="1">
    <location>
        <begin position="1"/>
        <end position="23"/>
    </location>
</feature>
<reference evidence="2 3" key="1">
    <citation type="submission" date="2014-07" db="EMBL/GenBank/DDBJ databases">
        <authorList>
            <person name="Lee K."/>
            <person name="Lim J.Y."/>
            <person name="Hwang I."/>
        </authorList>
    </citation>
    <scope>NUCLEOTIDE SEQUENCE [LARGE SCALE GENOMIC DNA]</scope>
    <source>
        <strain evidence="2 3">KL28</strain>
    </source>
</reference>
<dbReference type="AlphaFoldDB" id="A0A077FJX4"/>
<accession>A0A077FJX4</accession>
<dbReference type="PANTHER" id="PTHR36302:SF1">
    <property type="entry name" value="COPPER CHAPERONE PCU(A)C"/>
    <property type="match status" value="1"/>
</dbReference>
<dbReference type="Pfam" id="PF04314">
    <property type="entry name" value="PCuAC"/>
    <property type="match status" value="1"/>
</dbReference>
<dbReference type="SUPFAM" id="SSF110087">
    <property type="entry name" value="DR1885-like metal-binding protein"/>
    <property type="match status" value="1"/>
</dbReference>
<evidence type="ECO:0000313" key="3">
    <source>
        <dbReference type="Proteomes" id="UP000028931"/>
    </source>
</evidence>
<feature type="chain" id="PRO_5001718484" evidence="1">
    <location>
        <begin position="24"/>
        <end position="144"/>
    </location>
</feature>
<evidence type="ECO:0000313" key="2">
    <source>
        <dbReference type="EMBL" id="AIL63581.1"/>
    </source>
</evidence>
<gene>
    <name evidence="2" type="ORF">PSAKL28_44400</name>
</gene>
<dbReference type="InterPro" id="IPR058248">
    <property type="entry name" value="Lxx211020-like"/>
</dbReference>
<dbReference type="KEGG" id="palk:PSAKL28_44400"/>
<dbReference type="eggNOG" id="COG2847">
    <property type="taxonomic scope" value="Bacteria"/>
</dbReference>
<sequence>MMQRIGRQLAAALLLLTANAAMAQVQVQNAQLRLLPGDLPAAGYFTLTNTGAEPVALNGAQSDMFGQVMIHRSIQENGMARMQHIDQVQVPASGTLAFAPGGYHLMLMQRQKPLALGDQIAITLQFADGQTLPVTFTAVPPGAN</sequence>
<name>A0A077FJX4_9PSED</name>
<keyword evidence="1" id="KW-0732">Signal</keyword>
<proteinExistence type="predicted"/>
<dbReference type="Gene3D" id="2.60.40.1890">
    <property type="entry name" value="PCu(A)C copper chaperone"/>
    <property type="match status" value="1"/>
</dbReference>